<keyword evidence="3" id="KW-1185">Reference proteome</keyword>
<comment type="caution">
    <text evidence="2">The sequence shown here is derived from an EMBL/GenBank/DDBJ whole genome shotgun (WGS) entry which is preliminary data.</text>
</comment>
<protein>
    <recommendedName>
        <fullName evidence="4">Transmembrane protein</fullName>
    </recommendedName>
</protein>
<dbReference type="EMBL" id="FXUG01000006">
    <property type="protein sequence ID" value="SMP59302.1"/>
    <property type="molecule type" value="Genomic_DNA"/>
</dbReference>
<dbReference type="RefSeq" id="WP_283432953.1">
    <property type="nucleotide sequence ID" value="NZ_FXUG01000006.1"/>
</dbReference>
<keyword evidence="1" id="KW-0472">Membrane</keyword>
<accession>A0ABY1Q6I1</accession>
<sequence length="328" mass="37039">MIVPNYWAEATAKYKTDKGPRTLRRFGWSNESQDDAQASAEQRARQAAEAALAGHSVLRREPKVPYNGADGLPIREEVIDRQGDAVLTRNSYGALCLNTPDVLFADIDANETGGCQFYIAVFVVSFVALLATAFRMGVERPFWMVAAASFLLAVVLGGAIHGLILKLRGSAKTHARKRLNRFVDGHPDWRMRLYETPNGWRVLVMHQTFDPRSDTVAEFFRFIGADPLYVRMCFNQNCFRARVSPKPWRIGMGKHISPRPGVWPIPPHRMQQRADWVADYDRIQGGFASCRFVEDLGNTHFAGGCVETERVRRWHDNLSQSDSELEIA</sequence>
<evidence type="ECO:0000256" key="1">
    <source>
        <dbReference type="SAM" id="Phobius"/>
    </source>
</evidence>
<feature type="transmembrane region" description="Helical" evidence="1">
    <location>
        <begin position="142"/>
        <end position="167"/>
    </location>
</feature>
<organism evidence="2 3">
    <name type="scientific">Neorhodopirellula lusitana</name>
    <dbReference type="NCBI Taxonomy" id="445327"/>
    <lineage>
        <taxon>Bacteria</taxon>
        <taxon>Pseudomonadati</taxon>
        <taxon>Planctomycetota</taxon>
        <taxon>Planctomycetia</taxon>
        <taxon>Pirellulales</taxon>
        <taxon>Pirellulaceae</taxon>
        <taxon>Neorhodopirellula</taxon>
    </lineage>
</organism>
<proteinExistence type="predicted"/>
<dbReference type="Proteomes" id="UP001158067">
    <property type="component" value="Unassembled WGS sequence"/>
</dbReference>
<reference evidence="2 3" key="1">
    <citation type="submission" date="2017-05" db="EMBL/GenBank/DDBJ databases">
        <authorList>
            <person name="Varghese N."/>
            <person name="Submissions S."/>
        </authorList>
    </citation>
    <scope>NUCLEOTIDE SEQUENCE [LARGE SCALE GENOMIC DNA]</scope>
    <source>
        <strain evidence="2 3">DSM 25457</strain>
    </source>
</reference>
<evidence type="ECO:0008006" key="4">
    <source>
        <dbReference type="Google" id="ProtNLM"/>
    </source>
</evidence>
<keyword evidence="1" id="KW-0812">Transmembrane</keyword>
<name>A0ABY1Q6I1_9BACT</name>
<feature type="transmembrane region" description="Helical" evidence="1">
    <location>
        <begin position="117"/>
        <end position="136"/>
    </location>
</feature>
<evidence type="ECO:0000313" key="3">
    <source>
        <dbReference type="Proteomes" id="UP001158067"/>
    </source>
</evidence>
<keyword evidence="1" id="KW-1133">Transmembrane helix</keyword>
<gene>
    <name evidence="2" type="ORF">SAMN06265222_106208</name>
</gene>
<evidence type="ECO:0000313" key="2">
    <source>
        <dbReference type="EMBL" id="SMP59302.1"/>
    </source>
</evidence>